<evidence type="ECO:0000256" key="2">
    <source>
        <dbReference type="SAM" id="MobiDB-lite"/>
    </source>
</evidence>
<sequence length="251" mass="26475">MKLKTIFTASIICVSLFSAKAAAADVNLINNNTYSAITTANSEVKLLESKSNIPSNKKWTIKFNKEVDYSSLSQDSVQVIDNKGQAVSVKLTAGSDNTSIDVLPPSSNYSAGQTYTIIIKKSLNSKTNKTLSKEVRMSFTIASSSSSGGTGSSGGSSGSGNTSEADPVLVEASSGLEKVKGIVKTQAEKDLVSELKSSVDAKINDPSITINTAALKAKYKSLSNAEKEDFQSAILSNFSIGTLLKIKSMFD</sequence>
<dbReference type="Pfam" id="PF13205">
    <property type="entry name" value="Big_5"/>
    <property type="match status" value="1"/>
</dbReference>
<organism evidence="5 6">
    <name type="scientific">Clostridium tanneri</name>
    <dbReference type="NCBI Taxonomy" id="3037988"/>
    <lineage>
        <taxon>Bacteria</taxon>
        <taxon>Bacillati</taxon>
        <taxon>Bacillota</taxon>
        <taxon>Clostridia</taxon>
        <taxon>Eubacteriales</taxon>
        <taxon>Clostridiaceae</taxon>
        <taxon>Clostridium</taxon>
    </lineage>
</organism>
<evidence type="ECO:0000313" key="6">
    <source>
        <dbReference type="Proteomes" id="UP001281656"/>
    </source>
</evidence>
<dbReference type="InterPro" id="IPR032812">
    <property type="entry name" value="SbsA_Ig"/>
</dbReference>
<feature type="chain" id="PRO_5045961467" evidence="3">
    <location>
        <begin position="24"/>
        <end position="251"/>
    </location>
</feature>
<proteinExistence type="predicted"/>
<evidence type="ECO:0000256" key="3">
    <source>
        <dbReference type="SAM" id="SignalP"/>
    </source>
</evidence>
<comment type="caution">
    <text evidence="5">The sequence shown here is derived from an EMBL/GenBank/DDBJ whole genome shotgun (WGS) entry which is preliminary data.</text>
</comment>
<accession>A0ABU4JWP7</accession>
<evidence type="ECO:0000256" key="1">
    <source>
        <dbReference type="ARBA" id="ARBA00022729"/>
    </source>
</evidence>
<dbReference type="Gene3D" id="2.60.40.1220">
    <property type="match status" value="1"/>
</dbReference>
<dbReference type="InterPro" id="IPR014755">
    <property type="entry name" value="Cu-Rt/internalin_Ig-like"/>
</dbReference>
<evidence type="ECO:0000313" key="5">
    <source>
        <dbReference type="EMBL" id="MDW8802579.1"/>
    </source>
</evidence>
<keyword evidence="1 3" id="KW-0732">Signal</keyword>
<gene>
    <name evidence="5" type="ORF">P8V03_15635</name>
</gene>
<name>A0ABU4JWP7_9CLOT</name>
<feature type="region of interest" description="Disordered" evidence="2">
    <location>
        <begin position="142"/>
        <end position="165"/>
    </location>
</feature>
<dbReference type="RefSeq" id="WP_318798894.1">
    <property type="nucleotide sequence ID" value="NZ_JARUJP010000023.1"/>
</dbReference>
<keyword evidence="6" id="KW-1185">Reference proteome</keyword>
<dbReference type="Proteomes" id="UP001281656">
    <property type="component" value="Unassembled WGS sequence"/>
</dbReference>
<evidence type="ECO:0000259" key="4">
    <source>
        <dbReference type="Pfam" id="PF13205"/>
    </source>
</evidence>
<feature type="signal peptide" evidence="3">
    <location>
        <begin position="1"/>
        <end position="23"/>
    </location>
</feature>
<reference evidence="5 6" key="1">
    <citation type="submission" date="2023-04" db="EMBL/GenBank/DDBJ databases">
        <title>Clostridium tannerae sp. nov., isolated from the fecal material of an alpaca.</title>
        <authorList>
            <person name="Miller S."/>
            <person name="Hendry M."/>
            <person name="King J."/>
            <person name="Sankaranarayanan K."/>
            <person name="Lawson P.A."/>
        </authorList>
    </citation>
    <scope>NUCLEOTIDE SEQUENCE [LARGE SCALE GENOMIC DNA]</scope>
    <source>
        <strain evidence="5 6">A1-XYC3</strain>
    </source>
</reference>
<feature type="compositionally biased region" description="Gly residues" evidence="2">
    <location>
        <begin position="148"/>
        <end position="158"/>
    </location>
</feature>
<feature type="domain" description="SbsA Ig-like" evidence="4">
    <location>
        <begin position="50"/>
        <end position="140"/>
    </location>
</feature>
<dbReference type="EMBL" id="JARUJP010000023">
    <property type="protein sequence ID" value="MDW8802579.1"/>
    <property type="molecule type" value="Genomic_DNA"/>
</dbReference>
<protein>
    <submittedName>
        <fullName evidence="5">Ig-like domain-containing protein</fullName>
    </submittedName>
</protein>